<comment type="caution">
    <text evidence="1">The sequence shown here is derived from an EMBL/GenBank/DDBJ whole genome shotgun (WGS) entry which is preliminary data.</text>
</comment>
<name>A0A8S9LZ55_BRACR</name>
<evidence type="ECO:0000313" key="1">
    <source>
        <dbReference type="EMBL" id="KAF2613180.1"/>
    </source>
</evidence>
<dbReference type="AlphaFoldDB" id="A0A8S9LZ55"/>
<accession>A0A8S9LZ55</accession>
<organism evidence="1">
    <name type="scientific">Brassica cretica</name>
    <name type="common">Mustard</name>
    <dbReference type="NCBI Taxonomy" id="69181"/>
    <lineage>
        <taxon>Eukaryota</taxon>
        <taxon>Viridiplantae</taxon>
        <taxon>Streptophyta</taxon>
        <taxon>Embryophyta</taxon>
        <taxon>Tracheophyta</taxon>
        <taxon>Spermatophyta</taxon>
        <taxon>Magnoliopsida</taxon>
        <taxon>eudicotyledons</taxon>
        <taxon>Gunneridae</taxon>
        <taxon>Pentapetalae</taxon>
        <taxon>rosids</taxon>
        <taxon>malvids</taxon>
        <taxon>Brassicales</taxon>
        <taxon>Brassicaceae</taxon>
        <taxon>Brassiceae</taxon>
        <taxon>Brassica</taxon>
    </lineage>
</organism>
<gene>
    <name evidence="1" type="ORF">F2Q70_00013375</name>
</gene>
<sequence length="121" mass="14116">MKSSEYPEEFPRKFRGNTKFGFLGMSSEYTDGIPRKYQSVGIFRGNSEEICFPRNIPREMFLGIYRGTCSSEYSEERCPSVYSERVFINGSIDGYKSKNASIDEYPDEDLPRYIPRRFPTN</sequence>
<proteinExistence type="predicted"/>
<reference evidence="1" key="1">
    <citation type="submission" date="2019-12" db="EMBL/GenBank/DDBJ databases">
        <title>Genome sequencing and annotation of Brassica cretica.</title>
        <authorList>
            <person name="Studholme D.J."/>
            <person name="Sarris P.F."/>
        </authorList>
    </citation>
    <scope>NUCLEOTIDE SEQUENCE</scope>
    <source>
        <strain evidence="1">PFS-102/07</strain>
        <tissue evidence="1">Leaf</tissue>
    </source>
</reference>
<dbReference type="EMBL" id="QGKY02000089">
    <property type="protein sequence ID" value="KAF2613180.1"/>
    <property type="molecule type" value="Genomic_DNA"/>
</dbReference>
<protein>
    <submittedName>
        <fullName evidence="1">Uncharacterized protein</fullName>
    </submittedName>
</protein>